<protein>
    <recommendedName>
        <fullName evidence="6">Ribosome biogenesis protein ERB1</fullName>
    </recommendedName>
    <alternativeName>
        <fullName evidence="6">Eukaryotic ribosome biogenesis protein 1</fullName>
    </alternativeName>
</protein>
<keyword evidence="2 6" id="KW-0698">rRNA processing</keyword>
<dbReference type="InterPro" id="IPR001680">
    <property type="entry name" value="WD40_rpt"/>
</dbReference>
<dbReference type="Proteomes" id="UP001251528">
    <property type="component" value="Unassembled WGS sequence"/>
</dbReference>
<feature type="region of interest" description="Disordered" evidence="8">
    <location>
        <begin position="1"/>
        <end position="109"/>
    </location>
</feature>
<evidence type="ECO:0000256" key="1">
    <source>
        <dbReference type="ARBA" id="ARBA00022517"/>
    </source>
</evidence>
<evidence type="ECO:0000259" key="9">
    <source>
        <dbReference type="SMART" id="SM01035"/>
    </source>
</evidence>
<evidence type="ECO:0000256" key="7">
    <source>
        <dbReference type="PROSITE-ProRule" id="PRU00221"/>
    </source>
</evidence>
<proteinExistence type="inferred from homology"/>
<comment type="function">
    <text evidence="6">Component of the NOP7 complex, which is required for maturation of the 25S and 5.8S ribosomal RNAs and formation of the 60S ribosome.</text>
</comment>
<sequence length="751" mass="84215">MASSRDIRKRKDLSEIDNSDDDFDGDLLEGILSQSEDESDHDSSGFEGLSSDPDNSDGDLDSKRGSKANGQQDLLSPGDADKVETKSTQGSSYCIGTDANGGQRYEYDEVDPVYDSDDTDAHGSSNTIGKIPLSFYDSYPHIGYDINGKRIMRPATGEALDALLDSIELPKGWTGLTDPETGKPLNLSQDELELLRRLQMREIPEEGYDPYPDMVPYFTGIEEKMPLSAAPEPKRRFVPSKHEAKRIAQLVRAIKDGRILPHKPSAVMEQEVQDDEEIHYDIWANEEAKDPHVMNIPAPKLAPPGYDLSYNPPQEYLPTTDERKAWEGAEPEDREKEYIPAKFDSLRKVPGYSQFVKERFERCLDLYLAPRVRKNRLNIDPNSLLPQLPKPEELRPFPTMCQTVFKGHEGRVRSVAFSPDGEWLASGGDDGTVRVWAINGHQQWMAKLSSEDAINAVRWRPNKETFVLAAAVGEDLFFMVPPLCSDVVDKSSRAVLDAGFGYASNSTPVNGAIRESAAKWLRPGPRFEESGVLLKATVRSAIKTLNWHRRGDFICTVSPTGQRSSVAIHTLSRHLSQVPFRRLPGLAQAALFHPTRPLFFVATQRVIRCYDLQKQELVKVLQPGARWISSFDIHPGGDNLIAGSYDRRLLWHDLDLSNRPYKTMRFHSEAIRAVKYHRSLPLFADASDDGTLQIFHGKVVSDLMENATIVPVKMLKGHSVISKLGVMDIDWHPRHPWCLSAGADGNCRLWT</sequence>
<keyword evidence="11" id="KW-1185">Reference proteome</keyword>
<dbReference type="AlphaFoldDB" id="A0AAJ0CXT1"/>
<dbReference type="EMBL" id="JASWJB010000028">
    <property type="protein sequence ID" value="KAK2609054.1"/>
    <property type="molecule type" value="Genomic_DNA"/>
</dbReference>
<reference evidence="10" key="1">
    <citation type="submission" date="2023-06" db="EMBL/GenBank/DDBJ databases">
        <title>Conoideocrella luteorostrata (Hypocreales: Clavicipitaceae), a potential biocontrol fungus for elongate hemlock scale in United States Christmas tree production areas.</title>
        <authorList>
            <person name="Barrett H."/>
            <person name="Lovett B."/>
            <person name="Macias A.M."/>
            <person name="Stajich J.E."/>
            <person name="Kasson M.T."/>
        </authorList>
    </citation>
    <scope>NUCLEOTIDE SEQUENCE</scope>
    <source>
        <strain evidence="10">ARSEF 14590</strain>
    </source>
</reference>
<dbReference type="PANTHER" id="PTHR17605:SF0">
    <property type="entry name" value="RIBOSOME BIOGENESIS PROTEIN BOP1"/>
    <property type="match status" value="1"/>
</dbReference>
<evidence type="ECO:0000256" key="6">
    <source>
        <dbReference type="HAMAP-Rule" id="MF_03027"/>
    </source>
</evidence>
<name>A0AAJ0CXT1_9HYPO</name>
<keyword evidence="5 6" id="KW-0539">Nucleus</keyword>
<dbReference type="InterPro" id="IPR015943">
    <property type="entry name" value="WD40/YVTN_repeat-like_dom_sf"/>
</dbReference>
<dbReference type="Pfam" id="PF00400">
    <property type="entry name" value="WD40"/>
    <property type="match status" value="4"/>
</dbReference>
<feature type="domain" description="BOP1 N-terminal" evidence="9">
    <location>
        <begin position="136"/>
        <end position="398"/>
    </location>
</feature>
<evidence type="ECO:0000313" key="11">
    <source>
        <dbReference type="Proteomes" id="UP001251528"/>
    </source>
</evidence>
<dbReference type="SMART" id="SM01035">
    <property type="entry name" value="BOP1NT"/>
    <property type="match status" value="1"/>
</dbReference>
<gene>
    <name evidence="6 10" type="primary">ERB1</name>
    <name evidence="10" type="ORF">QQS21_002424</name>
</gene>
<keyword evidence="1 6" id="KW-0690">Ribosome biogenesis</keyword>
<dbReference type="SMART" id="SM00320">
    <property type="entry name" value="WD40"/>
    <property type="match status" value="4"/>
</dbReference>
<evidence type="ECO:0000256" key="3">
    <source>
        <dbReference type="ARBA" id="ARBA00022574"/>
    </source>
</evidence>
<dbReference type="GO" id="GO:0005654">
    <property type="term" value="C:nucleoplasm"/>
    <property type="evidence" value="ECO:0007669"/>
    <property type="project" value="UniProtKB-SubCell"/>
</dbReference>
<dbReference type="Gene3D" id="2.130.10.10">
    <property type="entry name" value="YVTN repeat-like/Quinoprotein amine dehydrogenase"/>
    <property type="match status" value="1"/>
</dbReference>
<dbReference type="PROSITE" id="PS50082">
    <property type="entry name" value="WD_REPEATS_2"/>
    <property type="match status" value="1"/>
</dbReference>
<comment type="subcellular location">
    <subcellularLocation>
        <location evidence="6">Nucleus</location>
        <location evidence="6">Nucleolus</location>
    </subcellularLocation>
    <subcellularLocation>
        <location evidence="6">Nucleus</location>
        <location evidence="6">Nucleoplasm</location>
    </subcellularLocation>
</comment>
<dbReference type="HAMAP" id="MF_03027">
    <property type="entry name" value="BOP1"/>
    <property type="match status" value="1"/>
</dbReference>
<dbReference type="PANTHER" id="PTHR17605">
    <property type="entry name" value="RIBOSOME BIOGENESIS PROTEIN BOP1 BLOCK OF PROLIFERATION 1 PROTEIN"/>
    <property type="match status" value="1"/>
</dbReference>
<dbReference type="InterPro" id="IPR036322">
    <property type="entry name" value="WD40_repeat_dom_sf"/>
</dbReference>
<evidence type="ECO:0000256" key="5">
    <source>
        <dbReference type="ARBA" id="ARBA00023242"/>
    </source>
</evidence>
<evidence type="ECO:0000256" key="2">
    <source>
        <dbReference type="ARBA" id="ARBA00022552"/>
    </source>
</evidence>
<dbReference type="GO" id="GO:0043021">
    <property type="term" value="F:ribonucleoprotein complex binding"/>
    <property type="evidence" value="ECO:0007669"/>
    <property type="project" value="UniProtKB-UniRule"/>
</dbReference>
<keyword evidence="4" id="KW-0677">Repeat</keyword>
<feature type="compositionally biased region" description="Acidic residues" evidence="8">
    <location>
        <begin position="15"/>
        <end position="27"/>
    </location>
</feature>
<accession>A0AAJ0CXT1</accession>
<dbReference type="InterPro" id="IPR012953">
    <property type="entry name" value="BOP1_N_dom"/>
</dbReference>
<comment type="similarity">
    <text evidence="6">Belongs to the WD repeat BOP1/ERB1 family.</text>
</comment>
<comment type="subunit">
    <text evidence="6">Component of the NOP7 complex, composed of ERB1, NOP7 and YTM1. Within the NOP7 complex ERB1 appears to interact directly with NOP7 and YTM1. The NOP7 complex also associates with the 66S pre-ribosome.</text>
</comment>
<dbReference type="GO" id="GO:0070545">
    <property type="term" value="C:PeBoW complex"/>
    <property type="evidence" value="ECO:0007669"/>
    <property type="project" value="TreeGrafter"/>
</dbReference>
<dbReference type="SUPFAM" id="SSF50978">
    <property type="entry name" value="WD40 repeat-like"/>
    <property type="match status" value="1"/>
</dbReference>
<dbReference type="GO" id="GO:0000463">
    <property type="term" value="P:maturation of LSU-rRNA from tricistronic rRNA transcript (SSU-rRNA, 5.8S rRNA, LSU-rRNA)"/>
    <property type="evidence" value="ECO:0007669"/>
    <property type="project" value="UniProtKB-UniRule"/>
</dbReference>
<dbReference type="GO" id="GO:0000466">
    <property type="term" value="P:maturation of 5.8S rRNA from tricistronic rRNA transcript (SSU-rRNA, 5.8S rRNA, LSU-rRNA)"/>
    <property type="evidence" value="ECO:0007669"/>
    <property type="project" value="UniProtKB-UniRule"/>
</dbReference>
<dbReference type="Pfam" id="PF08145">
    <property type="entry name" value="BOP1NT"/>
    <property type="match status" value="1"/>
</dbReference>
<organism evidence="10 11">
    <name type="scientific">Conoideocrella luteorostrata</name>
    <dbReference type="NCBI Taxonomy" id="1105319"/>
    <lineage>
        <taxon>Eukaryota</taxon>
        <taxon>Fungi</taxon>
        <taxon>Dikarya</taxon>
        <taxon>Ascomycota</taxon>
        <taxon>Pezizomycotina</taxon>
        <taxon>Sordariomycetes</taxon>
        <taxon>Hypocreomycetidae</taxon>
        <taxon>Hypocreales</taxon>
        <taxon>Clavicipitaceae</taxon>
        <taxon>Conoideocrella</taxon>
    </lineage>
</organism>
<keyword evidence="3 7" id="KW-0853">WD repeat</keyword>
<dbReference type="FunFam" id="2.130.10.10:FF:000061">
    <property type="entry name" value="Ribosome biogenesis protein BOP1 homolog"/>
    <property type="match status" value="1"/>
</dbReference>
<dbReference type="InterPro" id="IPR028598">
    <property type="entry name" value="BOP1/Erb1"/>
</dbReference>
<feature type="repeat" description="WD" evidence="7">
    <location>
        <begin position="405"/>
        <end position="436"/>
    </location>
</feature>
<evidence type="ECO:0000256" key="8">
    <source>
        <dbReference type="SAM" id="MobiDB-lite"/>
    </source>
</evidence>
<evidence type="ECO:0000256" key="4">
    <source>
        <dbReference type="ARBA" id="ARBA00022737"/>
    </source>
</evidence>
<dbReference type="PROSITE" id="PS50294">
    <property type="entry name" value="WD_REPEATS_REGION"/>
    <property type="match status" value="1"/>
</dbReference>
<dbReference type="GO" id="GO:0030687">
    <property type="term" value="C:preribosome, large subunit precursor"/>
    <property type="evidence" value="ECO:0007669"/>
    <property type="project" value="UniProtKB-UniRule"/>
</dbReference>
<comment type="caution">
    <text evidence="10">The sequence shown here is derived from an EMBL/GenBank/DDBJ whole genome shotgun (WGS) entry which is preliminary data.</text>
</comment>
<evidence type="ECO:0000313" key="10">
    <source>
        <dbReference type="EMBL" id="KAK2609054.1"/>
    </source>
</evidence>